<organism evidence="1">
    <name type="scientific">viral metagenome</name>
    <dbReference type="NCBI Taxonomy" id="1070528"/>
    <lineage>
        <taxon>unclassified sequences</taxon>
        <taxon>metagenomes</taxon>
        <taxon>organismal metagenomes</taxon>
    </lineage>
</organism>
<sequence length="154" mass="18129">MNQPQKDKNFDYDNELNKRLENRNTPSEPLQPLFDFRPLSTKYTIMHGFDKPIQRVEQKTYDPYQVFNPGDRAPIDYFMRNVDVESTLRSQFFALQNAPQAVYVPELNSQLYENSMAYSEAPYSFSQTDATTNQCVEHSAEQLFYNCIRTNSRK</sequence>
<dbReference type="AlphaFoldDB" id="A0A6C0D1J5"/>
<name>A0A6C0D1J5_9ZZZZ</name>
<evidence type="ECO:0000313" key="1">
    <source>
        <dbReference type="EMBL" id="QHT10397.1"/>
    </source>
</evidence>
<reference evidence="1" key="1">
    <citation type="journal article" date="2020" name="Nature">
        <title>Giant virus diversity and host interactions through global metagenomics.</title>
        <authorList>
            <person name="Schulz F."/>
            <person name="Roux S."/>
            <person name="Paez-Espino D."/>
            <person name="Jungbluth S."/>
            <person name="Walsh D.A."/>
            <person name="Denef V.J."/>
            <person name="McMahon K.D."/>
            <person name="Konstantinidis K.T."/>
            <person name="Eloe-Fadrosh E.A."/>
            <person name="Kyrpides N.C."/>
            <person name="Woyke T."/>
        </authorList>
    </citation>
    <scope>NUCLEOTIDE SEQUENCE</scope>
    <source>
        <strain evidence="1">GVMAG-M-3300023174-107</strain>
    </source>
</reference>
<accession>A0A6C0D1J5</accession>
<proteinExistence type="predicted"/>
<protein>
    <submittedName>
        <fullName evidence="1">Uncharacterized protein</fullName>
    </submittedName>
</protein>
<dbReference type="EMBL" id="MN739520">
    <property type="protein sequence ID" value="QHT10397.1"/>
    <property type="molecule type" value="Genomic_DNA"/>
</dbReference>